<evidence type="ECO:0000256" key="1">
    <source>
        <dbReference type="SAM" id="MobiDB-lite"/>
    </source>
</evidence>
<keyword evidence="3" id="KW-1185">Reference proteome</keyword>
<protein>
    <submittedName>
        <fullName evidence="2">Uncharacterized protein</fullName>
    </submittedName>
</protein>
<dbReference type="EMBL" id="JBGMDY010000003">
    <property type="protein sequence ID" value="KAL2340111.1"/>
    <property type="molecule type" value="Genomic_DNA"/>
</dbReference>
<feature type="region of interest" description="Disordered" evidence="1">
    <location>
        <begin position="1"/>
        <end position="38"/>
    </location>
</feature>
<reference evidence="2 3" key="1">
    <citation type="submission" date="2024-08" db="EMBL/GenBank/DDBJ databases">
        <title>Insights into the chromosomal genome structure of Flemingia macrophylla.</title>
        <authorList>
            <person name="Ding Y."/>
            <person name="Zhao Y."/>
            <person name="Bi W."/>
            <person name="Wu M."/>
            <person name="Zhao G."/>
            <person name="Gong Y."/>
            <person name="Li W."/>
            <person name="Zhang P."/>
        </authorList>
    </citation>
    <scope>NUCLEOTIDE SEQUENCE [LARGE SCALE GENOMIC DNA]</scope>
    <source>
        <strain evidence="2">DYQJB</strain>
        <tissue evidence="2">Leaf</tissue>
    </source>
</reference>
<organism evidence="2 3">
    <name type="scientific">Flemingia macrophylla</name>
    <dbReference type="NCBI Taxonomy" id="520843"/>
    <lineage>
        <taxon>Eukaryota</taxon>
        <taxon>Viridiplantae</taxon>
        <taxon>Streptophyta</taxon>
        <taxon>Embryophyta</taxon>
        <taxon>Tracheophyta</taxon>
        <taxon>Spermatophyta</taxon>
        <taxon>Magnoliopsida</taxon>
        <taxon>eudicotyledons</taxon>
        <taxon>Gunneridae</taxon>
        <taxon>Pentapetalae</taxon>
        <taxon>rosids</taxon>
        <taxon>fabids</taxon>
        <taxon>Fabales</taxon>
        <taxon>Fabaceae</taxon>
        <taxon>Papilionoideae</taxon>
        <taxon>50 kb inversion clade</taxon>
        <taxon>NPAAA clade</taxon>
        <taxon>indigoferoid/millettioid clade</taxon>
        <taxon>Phaseoleae</taxon>
        <taxon>Flemingia</taxon>
    </lineage>
</organism>
<name>A0ABD1MWV5_9FABA</name>
<sequence>METFSFRLASQPLHPPQSPPHDQDSQQSNDNELDDYHDQSLQGKLKQANFVNFLVAIMEKSKLHVEKNEHPRWINMSLLPSSQHAVELKHENRHQGSFFKREALIKHSGKRMEDERSKTLCMCLPGFGFGKSKAVKARKGGIQMDHSVNHVMSSTFSLEDFEHSSGVTQGKGIIVQENDHDDDSISSYFDLPSIILKCNGDDA</sequence>
<dbReference type="Proteomes" id="UP001603857">
    <property type="component" value="Unassembled WGS sequence"/>
</dbReference>
<dbReference type="AlphaFoldDB" id="A0ABD1MWV5"/>
<proteinExistence type="predicted"/>
<evidence type="ECO:0000313" key="3">
    <source>
        <dbReference type="Proteomes" id="UP001603857"/>
    </source>
</evidence>
<gene>
    <name evidence="2" type="ORF">Fmac_008051</name>
</gene>
<evidence type="ECO:0000313" key="2">
    <source>
        <dbReference type="EMBL" id="KAL2340111.1"/>
    </source>
</evidence>
<dbReference type="PANTHER" id="PTHR33672">
    <property type="entry name" value="YCF3-INTERACTING PROTEIN 1, CHLOROPLASTIC"/>
    <property type="match status" value="1"/>
</dbReference>
<dbReference type="InterPro" id="IPR040340">
    <property type="entry name" value="CEST/Y3IP1"/>
</dbReference>
<comment type="caution">
    <text evidence="2">The sequence shown here is derived from an EMBL/GenBank/DDBJ whole genome shotgun (WGS) entry which is preliminary data.</text>
</comment>
<dbReference type="PANTHER" id="PTHR33672:SF24">
    <property type="entry name" value="OS01G0798600 PROTEIN"/>
    <property type="match status" value="1"/>
</dbReference>
<accession>A0ABD1MWV5</accession>